<dbReference type="InParanoid" id="B0WXU7"/>
<evidence type="ECO:0000313" key="3">
    <source>
        <dbReference type="Proteomes" id="UP000002320"/>
    </source>
</evidence>
<dbReference type="EnsemblMetazoa" id="CPIJ011592-RA">
    <property type="protein sequence ID" value="CPIJ011592-PA"/>
    <property type="gene ID" value="CPIJ011592"/>
</dbReference>
<sequence>MLVVMDPSLRLFALQTIPVLDDSNDTVELFRYICQYFNQRLRLSSPECREELAIIVMSKLRGNRARKAVLMQCKTYEEIEQSLSASVIDAYIFKTKQ</sequence>
<gene>
    <name evidence="2" type="primary">6044756</name>
    <name evidence="1" type="ORF">CpipJ_CPIJ011592</name>
</gene>
<evidence type="ECO:0000313" key="2">
    <source>
        <dbReference type="EnsemblMetazoa" id="CPIJ011592-PA"/>
    </source>
</evidence>
<reference evidence="2" key="2">
    <citation type="submission" date="2021-02" db="UniProtKB">
        <authorList>
            <consortium name="EnsemblMetazoa"/>
        </authorList>
    </citation>
    <scope>IDENTIFICATION</scope>
    <source>
        <strain evidence="2">JHB</strain>
    </source>
</reference>
<accession>B0WXU7</accession>
<dbReference type="HOGENOM" id="CLU_2348723_0_0_1"/>
<dbReference type="EMBL" id="DS232173">
    <property type="protein sequence ID" value="EDS36757.1"/>
    <property type="molecule type" value="Genomic_DNA"/>
</dbReference>
<evidence type="ECO:0000313" key="1">
    <source>
        <dbReference type="EMBL" id="EDS36757.1"/>
    </source>
</evidence>
<dbReference type="AlphaFoldDB" id="B0WXU7"/>
<name>B0WXU7_CULQU</name>
<dbReference type="VEuPathDB" id="VectorBase:CPIJ011592"/>
<keyword evidence="3" id="KW-1185">Reference proteome</keyword>
<reference evidence="1" key="1">
    <citation type="submission" date="2007-03" db="EMBL/GenBank/DDBJ databases">
        <title>Annotation of Culex pipiens quinquefasciatus.</title>
        <authorList>
            <consortium name="The Broad Institute Genome Sequencing Platform"/>
            <person name="Atkinson P.W."/>
            <person name="Hemingway J."/>
            <person name="Christensen B.M."/>
            <person name="Higgs S."/>
            <person name="Kodira C."/>
            <person name="Hannick L."/>
            <person name="Megy K."/>
            <person name="O'Leary S."/>
            <person name="Pearson M."/>
            <person name="Haas B.J."/>
            <person name="Mauceli E."/>
            <person name="Wortman J.R."/>
            <person name="Lee N.H."/>
            <person name="Guigo R."/>
            <person name="Stanke M."/>
            <person name="Alvarado L."/>
            <person name="Amedeo P."/>
            <person name="Antoine C.H."/>
            <person name="Arensburger P."/>
            <person name="Bidwell S.L."/>
            <person name="Crawford M."/>
            <person name="Camaro F."/>
            <person name="Devon K."/>
            <person name="Engels R."/>
            <person name="Hammond M."/>
            <person name="Howarth C."/>
            <person name="Koehrsen M."/>
            <person name="Lawson D."/>
            <person name="Montgomery P."/>
            <person name="Nene V."/>
            <person name="Nusbaum C."/>
            <person name="Puiu D."/>
            <person name="Romero-Severson J."/>
            <person name="Severson D.W."/>
            <person name="Shumway M."/>
            <person name="Sisk P."/>
            <person name="Stolte C."/>
            <person name="Zeng Q."/>
            <person name="Eisenstadt E."/>
            <person name="Fraser-Liggett C."/>
            <person name="Strausberg R."/>
            <person name="Galagan J."/>
            <person name="Birren B."/>
            <person name="Collins F.H."/>
        </authorList>
    </citation>
    <scope>NUCLEOTIDE SEQUENCE [LARGE SCALE GENOMIC DNA]</scope>
    <source>
        <strain evidence="1">JHB</strain>
    </source>
</reference>
<organism>
    <name type="scientific">Culex quinquefasciatus</name>
    <name type="common">Southern house mosquito</name>
    <name type="synonym">Culex pungens</name>
    <dbReference type="NCBI Taxonomy" id="7176"/>
    <lineage>
        <taxon>Eukaryota</taxon>
        <taxon>Metazoa</taxon>
        <taxon>Ecdysozoa</taxon>
        <taxon>Arthropoda</taxon>
        <taxon>Hexapoda</taxon>
        <taxon>Insecta</taxon>
        <taxon>Pterygota</taxon>
        <taxon>Neoptera</taxon>
        <taxon>Endopterygota</taxon>
        <taxon>Diptera</taxon>
        <taxon>Nematocera</taxon>
        <taxon>Culicoidea</taxon>
        <taxon>Culicidae</taxon>
        <taxon>Culicinae</taxon>
        <taxon>Culicini</taxon>
        <taxon>Culex</taxon>
        <taxon>Culex</taxon>
    </lineage>
</organism>
<dbReference type="KEGG" id="cqu:CpipJ_CPIJ011592"/>
<proteinExistence type="predicted"/>
<dbReference type="Proteomes" id="UP000002320">
    <property type="component" value="Unassembled WGS sequence"/>
</dbReference>
<protein>
    <submittedName>
        <fullName evidence="1 2">Uncharacterized protein</fullName>
    </submittedName>
</protein>